<protein>
    <recommendedName>
        <fullName evidence="3">PQ loop repeat protein</fullName>
    </recommendedName>
</protein>
<keyword evidence="1" id="KW-1133">Transmembrane helix</keyword>
<dbReference type="InterPro" id="IPR056964">
    <property type="entry name" value="Phage_holin"/>
</dbReference>
<dbReference type="EMBL" id="CP159872">
    <property type="protein sequence ID" value="XCM82902.1"/>
    <property type="molecule type" value="Genomic_DNA"/>
</dbReference>
<proteinExistence type="predicted"/>
<dbReference type="AlphaFoldDB" id="A0AAU8K6K1"/>
<dbReference type="Pfam" id="PF23778">
    <property type="entry name" value="Phage_holin_2"/>
    <property type="match status" value="1"/>
</dbReference>
<dbReference type="KEGG" id="kcm:ABWK59_30310"/>
<sequence length="110" mass="12093">MINDMDCAQLANFGASGLVTLTSAVAVATYHRLAPWRSTRYGRHVMTVTAAVGALGLYTVLITLWPTGVTATILRGIRTGLLLLLAVMMIQRTRMFIDAQHRPPRDEQPK</sequence>
<reference evidence="2" key="1">
    <citation type="submission" date="2024-06" db="EMBL/GenBank/DDBJ databases">
        <title>The genome sequences of Kitasatospora sp. strain HUAS MG31.</title>
        <authorList>
            <person name="Mo P."/>
        </authorList>
    </citation>
    <scope>NUCLEOTIDE SEQUENCE</scope>
    <source>
        <strain evidence="2">HUAS MG31</strain>
    </source>
</reference>
<feature type="transmembrane region" description="Helical" evidence="1">
    <location>
        <begin position="45"/>
        <end position="66"/>
    </location>
</feature>
<organism evidence="2">
    <name type="scientific">Kitasatospora camelliae</name>
    <dbReference type="NCBI Taxonomy" id="3156397"/>
    <lineage>
        <taxon>Bacteria</taxon>
        <taxon>Bacillati</taxon>
        <taxon>Actinomycetota</taxon>
        <taxon>Actinomycetes</taxon>
        <taxon>Kitasatosporales</taxon>
        <taxon>Streptomycetaceae</taxon>
        <taxon>Kitasatospora</taxon>
    </lineage>
</organism>
<evidence type="ECO:0008006" key="3">
    <source>
        <dbReference type="Google" id="ProtNLM"/>
    </source>
</evidence>
<accession>A0AAU8K6K1</accession>
<name>A0AAU8K6K1_9ACTN</name>
<feature type="transmembrane region" description="Helical" evidence="1">
    <location>
        <begin position="72"/>
        <end position="90"/>
    </location>
</feature>
<gene>
    <name evidence="2" type="ORF">ABWK59_30310</name>
</gene>
<dbReference type="RefSeq" id="WP_354643836.1">
    <property type="nucleotide sequence ID" value="NZ_CP159872.1"/>
</dbReference>
<feature type="transmembrane region" description="Helical" evidence="1">
    <location>
        <begin position="13"/>
        <end position="33"/>
    </location>
</feature>
<evidence type="ECO:0000256" key="1">
    <source>
        <dbReference type="SAM" id="Phobius"/>
    </source>
</evidence>
<keyword evidence="1" id="KW-0472">Membrane</keyword>
<evidence type="ECO:0000313" key="2">
    <source>
        <dbReference type="EMBL" id="XCM82902.1"/>
    </source>
</evidence>
<keyword evidence="1" id="KW-0812">Transmembrane</keyword>